<dbReference type="RefSeq" id="WP_203482322.1">
    <property type="nucleotide sequence ID" value="NZ_WKEB01000079.1"/>
</dbReference>
<gene>
    <name evidence="1" type="ORF">GIW75_13720</name>
</gene>
<name>A0AAW5A5K3_9PSED</name>
<proteinExistence type="predicted"/>
<protein>
    <recommendedName>
        <fullName evidence="3">Integrase</fullName>
    </recommendedName>
</protein>
<dbReference type="EMBL" id="WKEW01000040">
    <property type="protein sequence ID" value="MCF5058011.1"/>
    <property type="molecule type" value="Genomic_DNA"/>
</dbReference>
<accession>A0AAW5A5K3</accession>
<sequence length="705" mass="79704">MKLDPLSIIERNDLGQIIALTVVYLAGRSPKTQLTFLNAVLSRFGEFTVWYHNLIENDSERFCIPRDFASGLHFINQFGLWFVSNPRSTATLKTRCKLWRKNIRRYLLRMQAEGIIHRDIDIPLMDLPEEKVTGGKPGSSRVLGGSIQAKDEKFDQATDRTLAGPIFWKSDADYLDNIERTLRSRNSLLSSVLDDYWLRLVKDYRAGALMRVNEAEWKRRVESGVWSYTHIYDRGDGWCGTNEINLKLGSPMNPEGHIWALQIMRNAISRSDDIYCISTSVICQHPALNARFITESSQTPLQGLNEWCSLDKAQLALLKPYQLYARFLGVLTVTDMAVAVAILLQEHPNFTPEALASAELSISEGEYYFSIGGDDDEVSQIFVVEKKRAREKKYAILTHRARRVITHLVRCTAPVRELLKRAGSKLHKFLFLGLTRSGKAGPHLGHPPNIFALNLHRKSGVTLSTLYPALEAGGLMKGNLDFKRIRCTQGVLEWFDKGSIRNVQRKLGNSYRVVISHYIPEVVLHAWSERIVRIFQNSLLLIAACKEDYLLEVSDCSSLYELNELIANALRFFPKGRSPLSNLLHTAFASDSNGSKGSSEVGDILHLRLSDQSIALLIAHQQWATTNLSDRARSAEPEGTGLSANTLIHLTRMLQAIVTSDDVGNQLKDVIDLRRLKESFRRAECLVPELLQKLSSLRCENLWEA</sequence>
<evidence type="ECO:0000313" key="1">
    <source>
        <dbReference type="EMBL" id="MCF5058011.1"/>
    </source>
</evidence>
<dbReference type="Proteomes" id="UP000814172">
    <property type="component" value="Unassembled WGS sequence"/>
</dbReference>
<reference evidence="1 2" key="1">
    <citation type="submission" date="2019-11" db="EMBL/GenBank/DDBJ databases">
        <title>Epiphytic Pseudomonas syringae from cherry orchards.</title>
        <authorList>
            <person name="Hulin M.T."/>
        </authorList>
    </citation>
    <scope>NUCLEOTIDE SEQUENCE [LARGE SCALE GENOMIC DNA]</scope>
    <source>
        <strain evidence="1 2">PA-6-9F</strain>
    </source>
</reference>
<dbReference type="AlphaFoldDB" id="A0AAW5A5K3"/>
<evidence type="ECO:0000313" key="2">
    <source>
        <dbReference type="Proteomes" id="UP000814172"/>
    </source>
</evidence>
<comment type="caution">
    <text evidence="1">The sequence shown here is derived from an EMBL/GenBank/DDBJ whole genome shotgun (WGS) entry which is preliminary data.</text>
</comment>
<evidence type="ECO:0008006" key="3">
    <source>
        <dbReference type="Google" id="ProtNLM"/>
    </source>
</evidence>
<keyword evidence="2" id="KW-1185">Reference proteome</keyword>
<organism evidence="1 2">
    <name type="scientific">Pseudomonas proteolytica</name>
    <dbReference type="NCBI Taxonomy" id="219574"/>
    <lineage>
        <taxon>Bacteria</taxon>
        <taxon>Pseudomonadati</taxon>
        <taxon>Pseudomonadota</taxon>
        <taxon>Gammaproteobacteria</taxon>
        <taxon>Pseudomonadales</taxon>
        <taxon>Pseudomonadaceae</taxon>
        <taxon>Pseudomonas</taxon>
    </lineage>
</organism>